<comment type="caution">
    <text evidence="1">The sequence shown here is derived from an EMBL/GenBank/DDBJ whole genome shotgun (WGS) entry which is preliminary data.</text>
</comment>
<name>A0A0V0SHN4_9BILA</name>
<organism evidence="1 2">
    <name type="scientific">Trichinella nelsoni</name>
    <dbReference type="NCBI Taxonomy" id="6336"/>
    <lineage>
        <taxon>Eukaryota</taxon>
        <taxon>Metazoa</taxon>
        <taxon>Ecdysozoa</taxon>
        <taxon>Nematoda</taxon>
        <taxon>Enoplea</taxon>
        <taxon>Dorylaimia</taxon>
        <taxon>Trichinellida</taxon>
        <taxon>Trichinellidae</taxon>
        <taxon>Trichinella</taxon>
    </lineage>
</organism>
<dbReference type="OrthoDB" id="10609392at2759"/>
<accession>A0A0V0SHN4</accession>
<dbReference type="AlphaFoldDB" id="A0A0V0SHN4"/>
<gene>
    <name evidence="1" type="ORF">T07_10450</name>
</gene>
<dbReference type="Proteomes" id="UP000054630">
    <property type="component" value="Unassembled WGS sequence"/>
</dbReference>
<dbReference type="EMBL" id="JYDL01000008">
    <property type="protein sequence ID" value="KRX26237.1"/>
    <property type="molecule type" value="Genomic_DNA"/>
</dbReference>
<evidence type="ECO:0000313" key="1">
    <source>
        <dbReference type="EMBL" id="KRX26237.1"/>
    </source>
</evidence>
<reference evidence="1 2" key="1">
    <citation type="submission" date="2015-01" db="EMBL/GenBank/DDBJ databases">
        <title>Evolution of Trichinella species and genotypes.</title>
        <authorList>
            <person name="Korhonen P.K."/>
            <person name="Edoardo P."/>
            <person name="Giuseppe L.R."/>
            <person name="Gasser R.B."/>
        </authorList>
    </citation>
    <scope>NUCLEOTIDE SEQUENCE [LARGE SCALE GENOMIC DNA]</scope>
    <source>
        <strain evidence="1">ISS37</strain>
    </source>
</reference>
<evidence type="ECO:0000313" key="2">
    <source>
        <dbReference type="Proteomes" id="UP000054630"/>
    </source>
</evidence>
<proteinExistence type="predicted"/>
<keyword evidence="2" id="KW-1185">Reference proteome</keyword>
<protein>
    <submittedName>
        <fullName evidence="1">Uncharacterized protein</fullName>
    </submittedName>
</protein>
<sequence length="180" mass="20620">MSFAAHWQRHILPRLSAVPSAAKMASVCLLTCKNSPIAKHFDSHAKKGVQGSLFYLRLLCHHGKELFHLVGKQTDKGLAFRSCFLRNSTNLRFQQRGACFRGRPRLIMPASLPSGYWSVSFIRYDMYIPKQQFVIGHPLLPKGWSSSGQILTSFSYWSLNALFYWTFVQLSYWLIETSSL</sequence>